<organism evidence="1 2">
    <name type="scientific">Paenibacillus algicola</name>
    <dbReference type="NCBI Taxonomy" id="2565926"/>
    <lineage>
        <taxon>Bacteria</taxon>
        <taxon>Bacillati</taxon>
        <taxon>Bacillota</taxon>
        <taxon>Bacilli</taxon>
        <taxon>Bacillales</taxon>
        <taxon>Paenibacillaceae</taxon>
        <taxon>Paenibacillus</taxon>
    </lineage>
</organism>
<keyword evidence="2" id="KW-1185">Reference proteome</keyword>
<accession>A0A4P8XKW6</accession>
<dbReference type="AlphaFoldDB" id="A0A4P8XKW6"/>
<proteinExistence type="predicted"/>
<dbReference type="RefSeq" id="WP_138225935.1">
    <property type="nucleotide sequence ID" value="NZ_CP040396.1"/>
</dbReference>
<evidence type="ECO:0000313" key="1">
    <source>
        <dbReference type="EMBL" id="QCT02993.1"/>
    </source>
</evidence>
<dbReference type="EMBL" id="CP040396">
    <property type="protein sequence ID" value="QCT02993.1"/>
    <property type="molecule type" value="Genomic_DNA"/>
</dbReference>
<reference evidence="1 2" key="1">
    <citation type="submission" date="2019-05" db="EMBL/GenBank/DDBJ databases">
        <authorList>
            <person name="Chen C."/>
        </authorList>
    </citation>
    <scope>NUCLEOTIDE SEQUENCE [LARGE SCALE GENOMIC DNA]</scope>
    <source>
        <strain evidence="1 2">HB172198</strain>
    </source>
</reference>
<gene>
    <name evidence="1" type="ORF">E6C60_2281</name>
</gene>
<protein>
    <submittedName>
        <fullName evidence="1">Uncharacterized protein</fullName>
    </submittedName>
</protein>
<dbReference type="KEGG" id="palo:E6C60_2281"/>
<dbReference type="Proteomes" id="UP000300879">
    <property type="component" value="Chromosome"/>
</dbReference>
<evidence type="ECO:0000313" key="2">
    <source>
        <dbReference type="Proteomes" id="UP000300879"/>
    </source>
</evidence>
<sequence length="98" mass="11527">MNKPWLAVQPYYKVVRRVEATEQIVQEEDRELLMSPQCIESQNRTFNMKDVFDISYRNLGASGGMLYLHTRFGVYSYLVREDPSPFIKEFKELPTASE</sequence>
<name>A0A4P8XKW6_9BACL</name>
<dbReference type="OrthoDB" id="2691759at2"/>